<name>A0ABQ6LCW5_9RHOB</name>
<protein>
    <recommendedName>
        <fullName evidence="1">VOC domain-containing protein</fullName>
    </recommendedName>
</protein>
<gene>
    <name evidence="2" type="ORF">LNKW23_04260</name>
</gene>
<organism evidence="2 3">
    <name type="scientific">Paralimibaculum aggregatum</name>
    <dbReference type="NCBI Taxonomy" id="3036245"/>
    <lineage>
        <taxon>Bacteria</taxon>
        <taxon>Pseudomonadati</taxon>
        <taxon>Pseudomonadota</taxon>
        <taxon>Alphaproteobacteria</taxon>
        <taxon>Rhodobacterales</taxon>
        <taxon>Paracoccaceae</taxon>
        <taxon>Paralimibaculum</taxon>
    </lineage>
</organism>
<dbReference type="PROSITE" id="PS51819">
    <property type="entry name" value="VOC"/>
    <property type="match status" value="1"/>
</dbReference>
<accession>A0ABQ6LCW5</accession>
<feature type="domain" description="VOC" evidence="1">
    <location>
        <begin position="9"/>
        <end position="127"/>
    </location>
</feature>
<dbReference type="SUPFAM" id="SSF54593">
    <property type="entry name" value="Glyoxalase/Bleomycin resistance protein/Dihydroxybiphenyl dioxygenase"/>
    <property type="match status" value="1"/>
</dbReference>
<dbReference type="Gene3D" id="3.10.180.10">
    <property type="entry name" value="2,3-Dihydroxybiphenyl 1,2-Dioxygenase, domain 1"/>
    <property type="match status" value="1"/>
</dbReference>
<dbReference type="PANTHER" id="PTHR33993">
    <property type="entry name" value="GLYOXALASE-RELATED"/>
    <property type="match status" value="1"/>
</dbReference>
<evidence type="ECO:0000313" key="2">
    <source>
        <dbReference type="EMBL" id="GMG81214.1"/>
    </source>
</evidence>
<dbReference type="InterPro" id="IPR029068">
    <property type="entry name" value="Glyas_Bleomycin-R_OHBP_Dase"/>
</dbReference>
<sequence length="133" mass="14192">MQFGRAHGDIHWLELMTRDTASATAFYTQVLGWDYEEVDMGMAEPYRLLKRGDEMIGGLMSTAGIEGAGDMGDRWLPYFAVDDVDAAAEAVAAGGGQVLQPVFEVPEVGRMATVADPTGAILGIITPAAQRQG</sequence>
<comment type="caution">
    <text evidence="2">The sequence shown here is derived from an EMBL/GenBank/DDBJ whole genome shotgun (WGS) entry which is preliminary data.</text>
</comment>
<evidence type="ECO:0000259" key="1">
    <source>
        <dbReference type="PROSITE" id="PS51819"/>
    </source>
</evidence>
<dbReference type="Pfam" id="PF00903">
    <property type="entry name" value="Glyoxalase"/>
    <property type="match status" value="1"/>
</dbReference>
<reference evidence="2 3" key="1">
    <citation type="submission" date="2023-04" db="EMBL/GenBank/DDBJ databases">
        <title>Marinoamorphus aggregata gen. nov., sp. Nov., isolate from tissue of brittle star Ophioplocus japonicus.</title>
        <authorList>
            <person name="Kawano K."/>
            <person name="Sawayama S."/>
            <person name="Nakagawa S."/>
        </authorList>
    </citation>
    <scope>NUCLEOTIDE SEQUENCE [LARGE SCALE GENOMIC DNA]</scope>
    <source>
        <strain evidence="2 3">NKW23</strain>
    </source>
</reference>
<dbReference type="RefSeq" id="WP_285669858.1">
    <property type="nucleotide sequence ID" value="NZ_BSYI01000002.1"/>
</dbReference>
<dbReference type="InterPro" id="IPR052164">
    <property type="entry name" value="Anthracycline_SecMetBiosynth"/>
</dbReference>
<dbReference type="InterPro" id="IPR004360">
    <property type="entry name" value="Glyas_Fos-R_dOase_dom"/>
</dbReference>
<dbReference type="Proteomes" id="UP001239909">
    <property type="component" value="Unassembled WGS sequence"/>
</dbReference>
<proteinExistence type="predicted"/>
<dbReference type="PANTHER" id="PTHR33993:SF14">
    <property type="entry name" value="GB|AAF24581.1"/>
    <property type="match status" value="1"/>
</dbReference>
<keyword evidence="3" id="KW-1185">Reference proteome</keyword>
<evidence type="ECO:0000313" key="3">
    <source>
        <dbReference type="Proteomes" id="UP001239909"/>
    </source>
</evidence>
<dbReference type="InterPro" id="IPR037523">
    <property type="entry name" value="VOC_core"/>
</dbReference>
<dbReference type="EMBL" id="BSYI01000002">
    <property type="protein sequence ID" value="GMG81214.1"/>
    <property type="molecule type" value="Genomic_DNA"/>
</dbReference>
<dbReference type="CDD" id="cd07247">
    <property type="entry name" value="SgaA_N_like"/>
    <property type="match status" value="1"/>
</dbReference>